<dbReference type="InterPro" id="IPR046495">
    <property type="entry name" value="DUF6588"/>
</dbReference>
<feature type="chain" id="PRO_5045891037" evidence="1">
    <location>
        <begin position="23"/>
        <end position="362"/>
    </location>
</feature>
<evidence type="ECO:0000313" key="3">
    <source>
        <dbReference type="Proteomes" id="UP001597601"/>
    </source>
</evidence>
<dbReference type="Pfam" id="PF20230">
    <property type="entry name" value="DUF6588"/>
    <property type="match status" value="1"/>
</dbReference>
<protein>
    <submittedName>
        <fullName evidence="2">DUF6588 family protein</fullName>
    </submittedName>
</protein>
<evidence type="ECO:0000256" key="1">
    <source>
        <dbReference type="SAM" id="SignalP"/>
    </source>
</evidence>
<gene>
    <name evidence="2" type="ORF">ACFSYC_16365</name>
</gene>
<evidence type="ECO:0000313" key="2">
    <source>
        <dbReference type="EMBL" id="MFD2866272.1"/>
    </source>
</evidence>
<keyword evidence="3" id="KW-1185">Reference proteome</keyword>
<dbReference type="Proteomes" id="UP001597601">
    <property type="component" value="Unassembled WGS sequence"/>
</dbReference>
<reference evidence="3" key="1">
    <citation type="journal article" date="2019" name="Int. J. Syst. Evol. Microbiol.">
        <title>The Global Catalogue of Microorganisms (GCM) 10K type strain sequencing project: providing services to taxonomists for standard genome sequencing and annotation.</title>
        <authorList>
            <consortium name="The Broad Institute Genomics Platform"/>
            <consortium name="The Broad Institute Genome Sequencing Center for Infectious Disease"/>
            <person name="Wu L."/>
            <person name="Ma J."/>
        </authorList>
    </citation>
    <scope>NUCLEOTIDE SEQUENCE [LARGE SCALE GENOMIC DNA]</scope>
    <source>
        <strain evidence="3">KCTC 52232</strain>
    </source>
</reference>
<proteinExistence type="predicted"/>
<keyword evidence="1" id="KW-0732">Signal</keyword>
<organism evidence="2 3">
    <name type="scientific">Mucilaginibacter antarcticus</name>
    <dbReference type="NCBI Taxonomy" id="1855725"/>
    <lineage>
        <taxon>Bacteria</taxon>
        <taxon>Pseudomonadati</taxon>
        <taxon>Bacteroidota</taxon>
        <taxon>Sphingobacteriia</taxon>
        <taxon>Sphingobacteriales</taxon>
        <taxon>Sphingobacteriaceae</taxon>
        <taxon>Mucilaginibacter</taxon>
    </lineage>
</organism>
<comment type="caution">
    <text evidence="2">The sequence shown here is derived from an EMBL/GenBank/DDBJ whole genome shotgun (WGS) entry which is preliminary data.</text>
</comment>
<feature type="signal peptide" evidence="1">
    <location>
        <begin position="1"/>
        <end position="22"/>
    </location>
</feature>
<name>A0ABW5XSQ4_9SPHI</name>
<dbReference type="EMBL" id="JBHUON010000023">
    <property type="protein sequence ID" value="MFD2866272.1"/>
    <property type="molecule type" value="Genomic_DNA"/>
</dbReference>
<dbReference type="RefSeq" id="WP_377129755.1">
    <property type="nucleotide sequence ID" value="NZ_JBHUON010000023.1"/>
</dbReference>
<accession>A0ABW5XSQ4</accession>
<sequence>MKKLYFLTTLVVLSAATFKANAQSNDDGISDLFKGNPGDVNKLINAYTNPLFKGFGNSLNGGWTNTAKTLTLGHFDLRISASASIIPQADRTFDINALGLTNIKATSSPIAPTFGGSDALSTGITISDPADPNNPNRQYKTTLPKGVTQYVPAPQIQLTVGLIKNTDVTLRLIPTTKITDDVGSVGMVGFGVKHNIIQDFAKGAVRPFDLSVAVGYTRLSYNKPLSVRPETNNGGTTGSQDYSNQRLEGHFSGWNAQVILSKKFAIITPFVAVGFLTSKTDVGLKGNFPFVTGVTPSAVEADRKPTYTTYANPITIGGSSSSQVSGLRADLGFQLELSIVRIYASGSLAEYKSVNAGIGFGF</sequence>